<feature type="domain" description="Alanine racemase N-terminal" evidence="4">
    <location>
        <begin position="28"/>
        <end position="229"/>
    </location>
</feature>
<feature type="modified residue" description="N6-(pyridoxal phosphate)lysine" evidence="2">
    <location>
        <position position="36"/>
    </location>
</feature>
<dbReference type="PANTHER" id="PTHR10146">
    <property type="entry name" value="PROLINE SYNTHETASE CO-TRANSCRIBED BACTERIAL HOMOLOG PROTEIN"/>
    <property type="match status" value="1"/>
</dbReference>
<dbReference type="CDD" id="cd00635">
    <property type="entry name" value="PLPDE_III_YBL036c_like"/>
    <property type="match status" value="1"/>
</dbReference>
<comment type="caution">
    <text evidence="5">The sequence shown here is derived from an EMBL/GenBank/DDBJ whole genome shotgun (WGS) entry which is preliminary data.</text>
</comment>
<dbReference type="HAMAP" id="MF_02087">
    <property type="entry name" value="PLP_homeostasis"/>
    <property type="match status" value="1"/>
</dbReference>
<keyword evidence="1 2" id="KW-0663">Pyridoxal phosphate</keyword>
<comment type="function">
    <text evidence="2">Pyridoxal 5'-phosphate (PLP)-binding protein, which is involved in PLP homeostasis.</text>
</comment>
<dbReference type="PIRSF" id="PIRSF004848">
    <property type="entry name" value="YBL036c_PLPDEIII"/>
    <property type="match status" value="1"/>
</dbReference>
<accession>A0ABS4JNN9</accession>
<evidence type="ECO:0000256" key="3">
    <source>
        <dbReference type="RuleBase" id="RU004514"/>
    </source>
</evidence>
<evidence type="ECO:0000259" key="4">
    <source>
        <dbReference type="Pfam" id="PF01168"/>
    </source>
</evidence>
<dbReference type="InterPro" id="IPR011078">
    <property type="entry name" value="PyrdxlP_homeostasis"/>
</dbReference>
<dbReference type="Proteomes" id="UP001519289">
    <property type="component" value="Unassembled WGS sequence"/>
</dbReference>
<sequence length="230" mass="25530">MSKIMENIGSVLGEIRAAALRAGRDPAEVTLVVVTKTRTVAEIEEALAAGVRHLGENRVQELRSKAPFLQAQQPTWHLIGTLQTNKVKQALEWADLIHSLDRVSLLEELVKQCERRGRPCDALVQVNVSGEHTKQGLAPADLEPFLRLVAGQRWVRVRGLMTMAPLVDDPEKARPYFRRLRELRDQVRDLGLEGISMEHLSMGMSGDYVVGVEEGATLVRVGTAIFGPRD</sequence>
<keyword evidence="6" id="KW-1185">Reference proteome</keyword>
<reference evidence="5 6" key="1">
    <citation type="submission" date="2021-03" db="EMBL/GenBank/DDBJ databases">
        <title>Genomic Encyclopedia of Type Strains, Phase IV (KMG-IV): sequencing the most valuable type-strain genomes for metagenomic binning, comparative biology and taxonomic classification.</title>
        <authorList>
            <person name="Goeker M."/>
        </authorList>
    </citation>
    <scope>NUCLEOTIDE SEQUENCE [LARGE SCALE GENOMIC DNA]</scope>
    <source>
        <strain evidence="5 6">DSM 27138</strain>
    </source>
</reference>
<dbReference type="SUPFAM" id="SSF51419">
    <property type="entry name" value="PLP-binding barrel"/>
    <property type="match status" value="1"/>
</dbReference>
<evidence type="ECO:0000313" key="5">
    <source>
        <dbReference type="EMBL" id="MBP2017139.1"/>
    </source>
</evidence>
<dbReference type="Pfam" id="PF01168">
    <property type="entry name" value="Ala_racemase_N"/>
    <property type="match status" value="1"/>
</dbReference>
<dbReference type="RefSeq" id="WP_342589401.1">
    <property type="nucleotide sequence ID" value="NZ_JAGGLG010000003.1"/>
</dbReference>
<dbReference type="PANTHER" id="PTHR10146:SF14">
    <property type="entry name" value="PYRIDOXAL PHOSPHATE HOMEOSTASIS PROTEIN"/>
    <property type="match status" value="1"/>
</dbReference>
<gene>
    <name evidence="5" type="ORF">J2Z79_000513</name>
</gene>
<evidence type="ECO:0000313" key="6">
    <source>
        <dbReference type="Proteomes" id="UP001519289"/>
    </source>
</evidence>
<dbReference type="InterPro" id="IPR001608">
    <property type="entry name" value="Ala_racemase_N"/>
</dbReference>
<dbReference type="EMBL" id="JAGGLG010000003">
    <property type="protein sequence ID" value="MBP2017139.1"/>
    <property type="molecule type" value="Genomic_DNA"/>
</dbReference>
<proteinExistence type="inferred from homology"/>
<comment type="similarity">
    <text evidence="2 3">Belongs to the pyridoxal phosphate-binding protein YggS/PROSC family.</text>
</comment>
<evidence type="ECO:0000256" key="1">
    <source>
        <dbReference type="ARBA" id="ARBA00022898"/>
    </source>
</evidence>
<dbReference type="NCBIfam" id="TIGR00044">
    <property type="entry name" value="YggS family pyridoxal phosphate-dependent enzyme"/>
    <property type="match status" value="1"/>
</dbReference>
<organism evidence="5 6">
    <name type="scientific">Symbiobacterium terraclitae</name>
    <dbReference type="NCBI Taxonomy" id="557451"/>
    <lineage>
        <taxon>Bacteria</taxon>
        <taxon>Bacillati</taxon>
        <taxon>Bacillota</taxon>
        <taxon>Clostridia</taxon>
        <taxon>Eubacteriales</taxon>
        <taxon>Symbiobacteriaceae</taxon>
        <taxon>Symbiobacterium</taxon>
    </lineage>
</organism>
<name>A0ABS4JNN9_9FIRM</name>
<protein>
    <recommendedName>
        <fullName evidence="2">Pyridoxal phosphate homeostasis protein</fullName>
        <shortName evidence="2">PLP homeostasis protein</shortName>
    </recommendedName>
</protein>
<dbReference type="InterPro" id="IPR029066">
    <property type="entry name" value="PLP-binding_barrel"/>
</dbReference>
<evidence type="ECO:0000256" key="2">
    <source>
        <dbReference type="HAMAP-Rule" id="MF_02087"/>
    </source>
</evidence>
<dbReference type="Gene3D" id="3.20.20.10">
    <property type="entry name" value="Alanine racemase"/>
    <property type="match status" value="1"/>
</dbReference>